<keyword evidence="2" id="KW-0694">RNA-binding</keyword>
<dbReference type="InterPro" id="IPR001313">
    <property type="entry name" value="Pumilio_RNA-bd_rpt"/>
</dbReference>
<dbReference type="OrthoDB" id="497380at2759"/>
<dbReference type="PROSITE" id="PS50303">
    <property type="entry name" value="PUM_HD"/>
    <property type="match status" value="1"/>
</dbReference>
<dbReference type="SMART" id="SM00025">
    <property type="entry name" value="Pumilio"/>
    <property type="match status" value="6"/>
</dbReference>
<sequence>MTNVSRKRHRTHDTGEEPEAKRERNISNSEKLMKSKKTNDWALKRDSKKTKTAEKPDWSEFKKKKKELRKTRKEHKCTIYNLIEKSKKLWEKVRRSDCPIEQREKLTLEIHNLLRDNLHKVVYSHDLSRVVQWLLKIGAPDLRAAIIEELTSHAPAMLQSNYACFCVKRMLKYGSHNSRKSIIQSLHGKVVKLTSHSVASPVLEHIYSTWASASEKSMLRQEFYGDMYKQDKENNVHSLDDVFQMTPSMKEAVLSAVKANMSRILDKSLTKSSLLHTVLCEYLRHCLKEDRDEVLSQIQSSLLDFTNTRDGARVAITCVWHASNKVKKLIMKSLKGHVMEVARSEHGHLILLALFDTVDDTVLLKKMLMPELLGDLWSLANDEYGRKVVLYLVAHRDPLYFHPTEVDMLRKGAALSSSKKDLEIRTSELLDAVSEPMLEAIASDTGAWISSSSIGMVTLAVLKSGKGSALQKAFVAIAEYVSDVTKKITEEKQEYFVVEHSGTHLMLKKLIQHDKQRLNNDEVTFSSVLASKLTEATLCSWITYNRGCFLLVAMPKPSVDPLPLQKPWLDDLTLMETGYCWMTRFSDPRGFSTELTDNAETGGSGLYEGPAG</sequence>
<feature type="domain" description="PUM-HD" evidence="4">
    <location>
        <begin position="85"/>
        <end position="437"/>
    </location>
</feature>
<evidence type="ECO:0000256" key="3">
    <source>
        <dbReference type="SAM" id="MobiDB-lite"/>
    </source>
</evidence>
<gene>
    <name evidence="5" type="ORF">Cfor_01778</name>
</gene>
<proteinExistence type="predicted"/>
<evidence type="ECO:0000313" key="6">
    <source>
        <dbReference type="Proteomes" id="UP000502823"/>
    </source>
</evidence>
<dbReference type="InParanoid" id="A0A6L2Q0R0"/>
<keyword evidence="6" id="KW-1185">Reference proteome</keyword>
<feature type="compositionally biased region" description="Basic residues" evidence="3">
    <location>
        <begin position="1"/>
        <end position="11"/>
    </location>
</feature>
<feature type="region of interest" description="Disordered" evidence="3">
    <location>
        <begin position="1"/>
        <end position="58"/>
    </location>
</feature>
<protein>
    <recommendedName>
        <fullName evidence="4">PUM-HD domain-containing protein</fullName>
    </recommendedName>
</protein>
<dbReference type="InterPro" id="IPR012959">
    <property type="entry name" value="CPL_dom"/>
</dbReference>
<dbReference type="Proteomes" id="UP000502823">
    <property type="component" value="Unassembled WGS sequence"/>
</dbReference>
<feature type="compositionally biased region" description="Gly residues" evidence="3">
    <location>
        <begin position="602"/>
        <end position="612"/>
    </location>
</feature>
<dbReference type="EMBL" id="BLKM01009380">
    <property type="protein sequence ID" value="GFG36418.1"/>
    <property type="molecule type" value="Genomic_DNA"/>
</dbReference>
<feature type="compositionally biased region" description="Basic and acidic residues" evidence="3">
    <location>
        <begin position="12"/>
        <end position="58"/>
    </location>
</feature>
<dbReference type="FunCoup" id="A0A6L2Q0R0">
    <property type="interactions" value="1106"/>
</dbReference>
<dbReference type="Pfam" id="PF08144">
    <property type="entry name" value="CPL"/>
    <property type="match status" value="1"/>
</dbReference>
<dbReference type="GO" id="GO:0005730">
    <property type="term" value="C:nucleolus"/>
    <property type="evidence" value="ECO:0007669"/>
    <property type="project" value="TreeGrafter"/>
</dbReference>
<keyword evidence="1" id="KW-0677">Repeat</keyword>
<accession>A0A6L2Q0R0</accession>
<dbReference type="Gene3D" id="1.25.10.10">
    <property type="entry name" value="Leucine-rich Repeat Variant"/>
    <property type="match status" value="1"/>
</dbReference>
<dbReference type="PANTHER" id="PTHR13389:SF0">
    <property type="entry name" value="PUMILIO HOMOLOG 3"/>
    <property type="match status" value="1"/>
</dbReference>
<evidence type="ECO:0000313" key="5">
    <source>
        <dbReference type="EMBL" id="GFG36418.1"/>
    </source>
</evidence>
<reference evidence="6" key="1">
    <citation type="submission" date="2020-01" db="EMBL/GenBank/DDBJ databases">
        <title>Draft genome sequence of the Termite Coptotermes fromosanus.</title>
        <authorList>
            <person name="Itakura S."/>
            <person name="Yosikawa Y."/>
            <person name="Umezawa K."/>
        </authorList>
    </citation>
    <scope>NUCLEOTIDE SEQUENCE [LARGE SCALE GENOMIC DNA]</scope>
</reference>
<dbReference type="SUPFAM" id="SSF48371">
    <property type="entry name" value="ARM repeat"/>
    <property type="match status" value="1"/>
</dbReference>
<evidence type="ECO:0000259" key="4">
    <source>
        <dbReference type="PROSITE" id="PS50303"/>
    </source>
</evidence>
<dbReference type="PANTHER" id="PTHR13389">
    <property type="entry name" value="PUMILIO HOMOLOG 3"/>
    <property type="match status" value="1"/>
</dbReference>
<feature type="region of interest" description="Disordered" evidence="3">
    <location>
        <begin position="592"/>
        <end position="612"/>
    </location>
</feature>
<dbReference type="AlphaFoldDB" id="A0A6L2Q0R0"/>
<dbReference type="InterPro" id="IPR016024">
    <property type="entry name" value="ARM-type_fold"/>
</dbReference>
<dbReference type="InterPro" id="IPR011989">
    <property type="entry name" value="ARM-like"/>
</dbReference>
<evidence type="ECO:0000256" key="2">
    <source>
        <dbReference type="ARBA" id="ARBA00022884"/>
    </source>
</evidence>
<name>A0A6L2Q0R0_COPFO</name>
<organism evidence="5 6">
    <name type="scientific">Coptotermes formosanus</name>
    <name type="common">Formosan subterranean termite</name>
    <dbReference type="NCBI Taxonomy" id="36987"/>
    <lineage>
        <taxon>Eukaryota</taxon>
        <taxon>Metazoa</taxon>
        <taxon>Ecdysozoa</taxon>
        <taxon>Arthropoda</taxon>
        <taxon>Hexapoda</taxon>
        <taxon>Insecta</taxon>
        <taxon>Pterygota</taxon>
        <taxon>Neoptera</taxon>
        <taxon>Polyneoptera</taxon>
        <taxon>Dictyoptera</taxon>
        <taxon>Blattodea</taxon>
        <taxon>Blattoidea</taxon>
        <taxon>Termitoidae</taxon>
        <taxon>Rhinotermitidae</taxon>
        <taxon>Coptotermes</taxon>
    </lineage>
</organism>
<dbReference type="InterPro" id="IPR040059">
    <property type="entry name" value="PUM3"/>
</dbReference>
<dbReference type="InterPro" id="IPR033133">
    <property type="entry name" value="PUM-HD"/>
</dbReference>
<dbReference type="GO" id="GO:0003729">
    <property type="term" value="F:mRNA binding"/>
    <property type="evidence" value="ECO:0007669"/>
    <property type="project" value="TreeGrafter"/>
</dbReference>
<evidence type="ECO:0000256" key="1">
    <source>
        <dbReference type="ARBA" id="ARBA00022737"/>
    </source>
</evidence>
<comment type="caution">
    <text evidence="5">The sequence shown here is derived from an EMBL/GenBank/DDBJ whole genome shotgun (WGS) entry which is preliminary data.</text>
</comment>
<dbReference type="GO" id="GO:0006417">
    <property type="term" value="P:regulation of translation"/>
    <property type="evidence" value="ECO:0007669"/>
    <property type="project" value="TreeGrafter"/>
</dbReference>